<reference evidence="2" key="1">
    <citation type="journal article" date="2022" name="bioRxiv">
        <title>Sequencing and chromosome-scale assembly of the giantPleurodeles waltlgenome.</title>
        <authorList>
            <person name="Brown T."/>
            <person name="Elewa A."/>
            <person name="Iarovenko S."/>
            <person name="Subramanian E."/>
            <person name="Araus A.J."/>
            <person name="Petzold A."/>
            <person name="Susuki M."/>
            <person name="Suzuki K.-i.T."/>
            <person name="Hayashi T."/>
            <person name="Toyoda A."/>
            <person name="Oliveira C."/>
            <person name="Osipova E."/>
            <person name="Leigh N.D."/>
            <person name="Simon A."/>
            <person name="Yun M.H."/>
        </authorList>
    </citation>
    <scope>NUCLEOTIDE SEQUENCE</scope>
    <source>
        <strain evidence="2">20211129_DDA</strain>
        <tissue evidence="2">Liver</tissue>
    </source>
</reference>
<dbReference type="EMBL" id="JANPWB010000006">
    <property type="protein sequence ID" value="KAJ1179551.1"/>
    <property type="molecule type" value="Genomic_DNA"/>
</dbReference>
<evidence type="ECO:0000313" key="2">
    <source>
        <dbReference type="EMBL" id="KAJ1179551.1"/>
    </source>
</evidence>
<dbReference type="Proteomes" id="UP001066276">
    <property type="component" value="Chromosome 3_2"/>
</dbReference>
<feature type="region of interest" description="Disordered" evidence="1">
    <location>
        <begin position="62"/>
        <end position="118"/>
    </location>
</feature>
<accession>A0AAV7TSX0</accession>
<feature type="compositionally biased region" description="Basic and acidic residues" evidence="1">
    <location>
        <begin position="107"/>
        <end position="118"/>
    </location>
</feature>
<name>A0AAV7TSX0_PLEWA</name>
<gene>
    <name evidence="2" type="ORF">NDU88_004785</name>
</gene>
<proteinExistence type="predicted"/>
<keyword evidence="3" id="KW-1185">Reference proteome</keyword>
<protein>
    <submittedName>
        <fullName evidence="2">Uncharacterized protein</fullName>
    </submittedName>
</protein>
<organism evidence="2 3">
    <name type="scientific">Pleurodeles waltl</name>
    <name type="common">Iberian ribbed newt</name>
    <dbReference type="NCBI Taxonomy" id="8319"/>
    <lineage>
        <taxon>Eukaryota</taxon>
        <taxon>Metazoa</taxon>
        <taxon>Chordata</taxon>
        <taxon>Craniata</taxon>
        <taxon>Vertebrata</taxon>
        <taxon>Euteleostomi</taxon>
        <taxon>Amphibia</taxon>
        <taxon>Batrachia</taxon>
        <taxon>Caudata</taxon>
        <taxon>Salamandroidea</taxon>
        <taxon>Salamandridae</taxon>
        <taxon>Pleurodelinae</taxon>
        <taxon>Pleurodeles</taxon>
    </lineage>
</organism>
<comment type="caution">
    <text evidence="2">The sequence shown here is derived from an EMBL/GenBank/DDBJ whole genome shotgun (WGS) entry which is preliminary data.</text>
</comment>
<evidence type="ECO:0000313" key="3">
    <source>
        <dbReference type="Proteomes" id="UP001066276"/>
    </source>
</evidence>
<evidence type="ECO:0000256" key="1">
    <source>
        <dbReference type="SAM" id="MobiDB-lite"/>
    </source>
</evidence>
<sequence>MVVCDQPHQARRVGAGALNGHPPHAGAVPLHSLHAGFDITWAAAPLRKALAQPFGLEASGTQLQAAPAAHYEQRKWHRHLARAKDDEDREGEESPLDCSADAQPESRSGDLHETERPR</sequence>
<dbReference type="AlphaFoldDB" id="A0AAV7TSX0"/>